<dbReference type="InterPro" id="IPR010562">
    <property type="entry name" value="Haemolymph_juvenile_hormone-bd"/>
</dbReference>
<dbReference type="GeneID" id="107228129"/>
<keyword evidence="1" id="KW-0732">Signal</keyword>
<dbReference type="PANTHER" id="PTHR11008:SF39">
    <property type="entry name" value="CIRCADIAN CLOCK-CONTROLLED PROTEIN-LIKE PROTEIN"/>
    <property type="match status" value="1"/>
</dbReference>
<keyword evidence="2" id="KW-1185">Reference proteome</keyword>
<proteinExistence type="predicted"/>
<evidence type="ECO:0000313" key="2">
    <source>
        <dbReference type="Proteomes" id="UP000829291"/>
    </source>
</evidence>
<gene>
    <name evidence="3" type="primary">LOC107228129</name>
</gene>
<dbReference type="Pfam" id="PF06585">
    <property type="entry name" value="JHBP"/>
    <property type="match status" value="1"/>
</dbReference>
<dbReference type="InParanoid" id="A0A6J0CE23"/>
<accession>A0A6J0CE23</accession>
<evidence type="ECO:0000256" key="1">
    <source>
        <dbReference type="SAM" id="SignalP"/>
    </source>
</evidence>
<feature type="signal peptide" evidence="1">
    <location>
        <begin position="1"/>
        <end position="22"/>
    </location>
</feature>
<reference evidence="3" key="1">
    <citation type="submission" date="2025-08" db="UniProtKB">
        <authorList>
            <consortium name="RefSeq"/>
        </authorList>
    </citation>
    <scope>IDENTIFICATION</scope>
    <source>
        <tissue evidence="3">Thorax and Abdomen</tissue>
    </source>
</reference>
<organism evidence="3">
    <name type="scientific">Neodiprion lecontei</name>
    <name type="common">Redheaded pine sawfly</name>
    <dbReference type="NCBI Taxonomy" id="441921"/>
    <lineage>
        <taxon>Eukaryota</taxon>
        <taxon>Metazoa</taxon>
        <taxon>Ecdysozoa</taxon>
        <taxon>Arthropoda</taxon>
        <taxon>Hexapoda</taxon>
        <taxon>Insecta</taxon>
        <taxon>Pterygota</taxon>
        <taxon>Neoptera</taxon>
        <taxon>Endopterygota</taxon>
        <taxon>Hymenoptera</taxon>
        <taxon>Tenthredinoidea</taxon>
        <taxon>Diprionidae</taxon>
        <taxon>Diprioninae</taxon>
        <taxon>Neodiprion</taxon>
    </lineage>
</organism>
<dbReference type="KEGG" id="nlo:107228129"/>
<dbReference type="GO" id="GO:0005615">
    <property type="term" value="C:extracellular space"/>
    <property type="evidence" value="ECO:0007669"/>
    <property type="project" value="TreeGrafter"/>
</dbReference>
<dbReference type="AlphaFoldDB" id="A0A6J0CE23"/>
<protein>
    <submittedName>
        <fullName evidence="3">Beta-carotene-binding protein</fullName>
    </submittedName>
</protein>
<evidence type="ECO:0000313" key="3">
    <source>
        <dbReference type="RefSeq" id="XP_015524988.2"/>
    </source>
</evidence>
<dbReference type="PANTHER" id="PTHR11008">
    <property type="entry name" value="PROTEIN TAKEOUT-LIKE PROTEIN"/>
    <property type="match status" value="1"/>
</dbReference>
<dbReference type="OrthoDB" id="8185902at2759"/>
<dbReference type="SMART" id="SM00700">
    <property type="entry name" value="JHBP"/>
    <property type="match status" value="1"/>
</dbReference>
<name>A0A6J0CE23_NEOLC</name>
<dbReference type="Gene3D" id="3.15.10.30">
    <property type="entry name" value="Haemolymph juvenile hormone binding protein"/>
    <property type="match status" value="1"/>
</dbReference>
<dbReference type="InterPro" id="IPR038606">
    <property type="entry name" value="To_sf"/>
</dbReference>
<dbReference type="Proteomes" id="UP000829291">
    <property type="component" value="Chromosome 5"/>
</dbReference>
<sequence length="247" mass="27213">MSENNLSPLLIAVFALFVSVNATIPDYIHTCKRTDPKIEQCVINSINILKPQLTKGIPEFEMPSIDPLKVAHMNLNLGPGFKAEGKDLLISGAKDFEIQNLVVNLKEDIIIIDLYIKKLIARGIYEIDGKIASIPLKGTGPLFLSGDTVTAHVVLHGKKVNKNGQLRYYFPSMDLKLNIADYDLKLEGIGGGDPTLGKVTNQVLKDEKASIKQTLVPAIEKSLSEYLLNAANNICKHFTWDELFPAS</sequence>
<feature type="chain" id="PRO_5045154768" evidence="1">
    <location>
        <begin position="23"/>
        <end position="247"/>
    </location>
</feature>
<dbReference type="RefSeq" id="XP_015524988.2">
    <property type="nucleotide sequence ID" value="XM_015669502.2"/>
</dbReference>
<dbReference type="GO" id="GO:0007623">
    <property type="term" value="P:circadian rhythm"/>
    <property type="evidence" value="ECO:0007669"/>
    <property type="project" value="UniProtKB-ARBA"/>
</dbReference>